<evidence type="ECO:0000313" key="3">
    <source>
        <dbReference type="EMBL" id="MEF3078874.1"/>
    </source>
</evidence>
<reference evidence="3 4" key="1">
    <citation type="submission" date="2024-02" db="EMBL/GenBank/DDBJ databases">
        <title>Winogradskyella poriferorum JCM 12885.</title>
        <authorList>
            <person name="Zhang D.-F."/>
            <person name="Fu Z.-Y."/>
        </authorList>
    </citation>
    <scope>NUCLEOTIDE SEQUENCE [LARGE SCALE GENOMIC DNA]</scope>
    <source>
        <strain evidence="3 4">JCM 12885</strain>
    </source>
</reference>
<dbReference type="Proteomes" id="UP001356704">
    <property type="component" value="Unassembled WGS sequence"/>
</dbReference>
<dbReference type="SMART" id="SM00867">
    <property type="entry name" value="YceI"/>
    <property type="match status" value="1"/>
</dbReference>
<dbReference type="InterPro" id="IPR007372">
    <property type="entry name" value="Lipid/polyisoprenoid-bd_YceI"/>
</dbReference>
<sequence>MKRTIILLIFMAVCLFTSCKNEANTNSENLLVSKEEIPEKRTANLEGKIAINLEKSVVKWKGSMLFSFGNHFGTVDFKAGSLEFENNEIKDGSFVVDMNTIVNTDGDYSEDLVNHLKNEDFFDVEKFPESKLEFISFEKVNDNRLKIDANLSIKDVTKLVTLYNVDYFPEERRLSTKFKIDRTEFGINYNSKGFAKVKDYAISDAVELEVEVYFDN</sequence>
<organism evidence="3 4">
    <name type="scientific">Winogradskyella poriferorum</name>
    <dbReference type="NCBI Taxonomy" id="307627"/>
    <lineage>
        <taxon>Bacteria</taxon>
        <taxon>Pseudomonadati</taxon>
        <taxon>Bacteroidota</taxon>
        <taxon>Flavobacteriia</taxon>
        <taxon>Flavobacteriales</taxon>
        <taxon>Flavobacteriaceae</taxon>
        <taxon>Winogradskyella</taxon>
    </lineage>
</organism>
<evidence type="ECO:0000256" key="1">
    <source>
        <dbReference type="SAM" id="SignalP"/>
    </source>
</evidence>
<feature type="domain" description="Lipid/polyisoprenoid-binding YceI-like" evidence="2">
    <location>
        <begin position="48"/>
        <end position="215"/>
    </location>
</feature>
<dbReference type="SUPFAM" id="SSF101874">
    <property type="entry name" value="YceI-like"/>
    <property type="match status" value="1"/>
</dbReference>
<dbReference type="RefSeq" id="WP_331809651.1">
    <property type="nucleotide sequence ID" value="NZ_JAZHOU010000002.1"/>
</dbReference>
<dbReference type="Pfam" id="PF04264">
    <property type="entry name" value="YceI"/>
    <property type="match status" value="1"/>
</dbReference>
<dbReference type="InterPro" id="IPR036761">
    <property type="entry name" value="TTHA0802/YceI-like_sf"/>
</dbReference>
<evidence type="ECO:0000313" key="4">
    <source>
        <dbReference type="Proteomes" id="UP001356704"/>
    </source>
</evidence>
<dbReference type="PROSITE" id="PS51257">
    <property type="entry name" value="PROKAR_LIPOPROTEIN"/>
    <property type="match status" value="1"/>
</dbReference>
<protein>
    <submittedName>
        <fullName evidence="3">YceI family protein</fullName>
    </submittedName>
</protein>
<accession>A0ABU7W4I9</accession>
<keyword evidence="1" id="KW-0732">Signal</keyword>
<gene>
    <name evidence="3" type="ORF">V1468_07655</name>
</gene>
<dbReference type="Gene3D" id="2.40.128.110">
    <property type="entry name" value="Lipid/polyisoprenoid-binding, YceI-like"/>
    <property type="match status" value="1"/>
</dbReference>
<keyword evidence="4" id="KW-1185">Reference proteome</keyword>
<feature type="chain" id="PRO_5047338577" evidence="1">
    <location>
        <begin position="24"/>
        <end position="216"/>
    </location>
</feature>
<evidence type="ECO:0000259" key="2">
    <source>
        <dbReference type="SMART" id="SM00867"/>
    </source>
</evidence>
<name>A0ABU7W4I9_9FLAO</name>
<proteinExistence type="predicted"/>
<dbReference type="PANTHER" id="PTHR34406">
    <property type="entry name" value="PROTEIN YCEI"/>
    <property type="match status" value="1"/>
</dbReference>
<dbReference type="PANTHER" id="PTHR34406:SF1">
    <property type="entry name" value="PROTEIN YCEI"/>
    <property type="match status" value="1"/>
</dbReference>
<feature type="signal peptide" evidence="1">
    <location>
        <begin position="1"/>
        <end position="23"/>
    </location>
</feature>
<comment type="caution">
    <text evidence="3">The sequence shown here is derived from an EMBL/GenBank/DDBJ whole genome shotgun (WGS) entry which is preliminary data.</text>
</comment>
<dbReference type="EMBL" id="JAZHOU010000002">
    <property type="protein sequence ID" value="MEF3078874.1"/>
    <property type="molecule type" value="Genomic_DNA"/>
</dbReference>